<feature type="binding site" evidence="9">
    <location>
        <position position="213"/>
    </location>
    <ligand>
        <name>1-deoxy-D-xylulose 5-phosphate</name>
        <dbReference type="ChEBI" id="CHEBI:57792"/>
    </ligand>
</feature>
<feature type="binding site" evidence="9">
    <location>
        <position position="12"/>
    </location>
    <ligand>
        <name>NADPH</name>
        <dbReference type="ChEBI" id="CHEBI:57783"/>
    </ligand>
</feature>
<feature type="binding site" evidence="9">
    <location>
        <position position="172"/>
    </location>
    <ligand>
        <name>1-deoxy-D-xylulose 5-phosphate</name>
        <dbReference type="ChEBI" id="CHEBI:57792"/>
    </ligand>
</feature>
<feature type="binding site" evidence="9">
    <location>
        <position position="195"/>
    </location>
    <ligand>
        <name>1-deoxy-D-xylulose 5-phosphate</name>
        <dbReference type="ChEBI" id="CHEBI:57792"/>
    </ligand>
</feature>
<feature type="domain" description="1-deoxy-D-xylulose 5-phosphate reductoisomerase N-terminal" evidence="10">
    <location>
        <begin position="4"/>
        <end position="128"/>
    </location>
</feature>
<evidence type="ECO:0000256" key="6">
    <source>
        <dbReference type="ARBA" id="ARBA00023211"/>
    </source>
</evidence>
<dbReference type="FunFam" id="3.40.50.720:FF:000045">
    <property type="entry name" value="1-deoxy-D-xylulose 5-phosphate reductoisomerase"/>
    <property type="match status" value="1"/>
</dbReference>
<dbReference type="InterPro" id="IPR003821">
    <property type="entry name" value="DXP_reductoisomerase"/>
</dbReference>
<organism evidence="13 14">
    <name type="scientific">Copranaerobaculum intestinale</name>
    <dbReference type="NCBI Taxonomy" id="2692629"/>
    <lineage>
        <taxon>Bacteria</taxon>
        <taxon>Bacillati</taxon>
        <taxon>Bacillota</taxon>
        <taxon>Erysipelotrichia</taxon>
        <taxon>Erysipelotrichales</taxon>
        <taxon>Erysipelotrichaceae</taxon>
        <taxon>Copranaerobaculum</taxon>
    </lineage>
</organism>
<evidence type="ECO:0000256" key="3">
    <source>
        <dbReference type="ARBA" id="ARBA00022723"/>
    </source>
</evidence>
<dbReference type="InterPro" id="IPR013512">
    <property type="entry name" value="DXP_reductoisomerase_N"/>
</dbReference>
<comment type="caution">
    <text evidence="13">The sequence shown here is derived from an EMBL/GenBank/DDBJ whole genome shotgun (WGS) entry which is preliminary data.</text>
</comment>
<dbReference type="GO" id="GO:0016853">
    <property type="term" value="F:isomerase activity"/>
    <property type="evidence" value="ECO:0007669"/>
    <property type="project" value="UniProtKB-KW"/>
</dbReference>
<evidence type="ECO:0000256" key="4">
    <source>
        <dbReference type="ARBA" id="ARBA00022857"/>
    </source>
</evidence>
<dbReference type="InterPro" id="IPR036169">
    <property type="entry name" value="DXPR_C_sf"/>
</dbReference>
<keyword evidence="3 9" id="KW-0479">Metal-binding</keyword>
<feature type="binding site" evidence="9">
    <location>
        <position position="122"/>
    </location>
    <ligand>
        <name>NADPH</name>
        <dbReference type="ChEBI" id="CHEBI:57783"/>
    </ligand>
</feature>
<reference evidence="13 14" key="2">
    <citation type="submission" date="2020-01" db="EMBL/GenBank/DDBJ databases">
        <title>Clostridiaceae sp. nov. isolated from the gut of human by culturomics.</title>
        <authorList>
            <person name="Chang Y."/>
        </authorList>
    </citation>
    <scope>NUCLEOTIDE SEQUENCE [LARGE SCALE GENOMIC DNA]</scope>
    <source>
        <strain evidence="13 14">DONG20-135</strain>
    </source>
</reference>
<feature type="binding site" evidence="9">
    <location>
        <position position="147"/>
    </location>
    <ligand>
        <name>1-deoxy-D-xylulose 5-phosphate</name>
        <dbReference type="ChEBI" id="CHEBI:57792"/>
    </ligand>
</feature>
<dbReference type="InterPro" id="IPR026877">
    <property type="entry name" value="DXPR_C"/>
</dbReference>
<dbReference type="PANTHER" id="PTHR30525">
    <property type="entry name" value="1-DEOXY-D-XYLULOSE 5-PHOSPHATE REDUCTOISOMERASE"/>
    <property type="match status" value="1"/>
</dbReference>
<evidence type="ECO:0000259" key="10">
    <source>
        <dbReference type="Pfam" id="PF02670"/>
    </source>
</evidence>
<accession>A0A6N8UAJ8</accession>
<feature type="binding site" evidence="9">
    <location>
        <position position="36"/>
    </location>
    <ligand>
        <name>NADPH</name>
        <dbReference type="ChEBI" id="CHEBI:57783"/>
    </ligand>
</feature>
<proteinExistence type="inferred from homology"/>
<dbReference type="SUPFAM" id="SSF55347">
    <property type="entry name" value="Glyceraldehyde-3-phosphate dehydrogenase-like, C-terminal domain"/>
    <property type="match status" value="1"/>
</dbReference>
<dbReference type="NCBIfam" id="TIGR00243">
    <property type="entry name" value="Dxr"/>
    <property type="match status" value="1"/>
</dbReference>
<feature type="domain" description="DXP reductoisomerase C-terminal" evidence="12">
    <location>
        <begin position="257"/>
        <end position="375"/>
    </location>
</feature>
<comment type="function">
    <text evidence="9">Catalyzes the NADPH-dependent rearrangement and reduction of 1-deoxy-D-xylulose-5-phosphate (DXP) to 2-C-methyl-D-erythritol 4-phosphate (MEP).</text>
</comment>
<keyword evidence="4 9" id="KW-0521">NADP</keyword>
<gene>
    <name evidence="9" type="primary">dxr</name>
    <name evidence="13" type="ORF">GSF08_06585</name>
</gene>
<comment type="similarity">
    <text evidence="2 9">Belongs to the DXR family.</text>
</comment>
<feature type="binding site" evidence="9">
    <location>
        <position position="201"/>
    </location>
    <ligand>
        <name>NADPH</name>
        <dbReference type="ChEBI" id="CHEBI:57783"/>
    </ligand>
</feature>
<feature type="binding site" evidence="9">
    <location>
        <position position="214"/>
    </location>
    <ligand>
        <name>1-deoxy-D-xylulose 5-phosphate</name>
        <dbReference type="ChEBI" id="CHEBI:57792"/>
    </ligand>
</feature>
<dbReference type="GO" id="GO:0030604">
    <property type="term" value="F:1-deoxy-D-xylulose-5-phosphate reductoisomerase activity"/>
    <property type="evidence" value="ECO:0007669"/>
    <property type="project" value="UniProtKB-UniRule"/>
</dbReference>
<dbReference type="InterPro" id="IPR036291">
    <property type="entry name" value="NAD(P)-bd_dom_sf"/>
</dbReference>
<name>A0A6N8UAJ8_9FIRM</name>
<dbReference type="UniPathway" id="UPA00056">
    <property type="reaction ID" value="UER00092"/>
</dbReference>
<feature type="binding site" evidence="9">
    <location>
        <position position="217"/>
    </location>
    <ligand>
        <name>Mn(2+)</name>
        <dbReference type="ChEBI" id="CHEBI:29035"/>
    </ligand>
</feature>
<dbReference type="EC" id="1.1.1.267" evidence="9"/>
<keyword evidence="6 9" id="KW-0464">Manganese</keyword>
<dbReference type="PIRSF" id="PIRSF006205">
    <property type="entry name" value="Dxp_reductismrs"/>
    <property type="match status" value="1"/>
</dbReference>
<dbReference type="HAMAP" id="MF_00183">
    <property type="entry name" value="DXP_reductoisom"/>
    <property type="match status" value="1"/>
</dbReference>
<evidence type="ECO:0000256" key="7">
    <source>
        <dbReference type="ARBA" id="ARBA00023229"/>
    </source>
</evidence>
<feature type="binding site" evidence="9">
    <location>
        <position position="121"/>
    </location>
    <ligand>
        <name>1-deoxy-D-xylulose 5-phosphate</name>
        <dbReference type="ChEBI" id="CHEBI:57792"/>
    </ligand>
</feature>
<evidence type="ECO:0000313" key="14">
    <source>
        <dbReference type="Proteomes" id="UP000434036"/>
    </source>
</evidence>
<sequence>MKKIIVLGASGSIGIQTLDVIKNHPEEFELSGISVGHNITKLRDILTAFSIYDVCVADADDAEALKHEYPHIHFYYGEPGMCELIERVACDVVVNAVVGFRGLLPSLTAIRYHRVLALANKESLVAGGDLVKAELKKYQGNLYPIDSEHSAIFQCLQGNDAKTVEHLMITASGGSFRDKTREELNKVTVAQALHHPNWSMGGRITIDSATMMNKGFEVIEAHYLFDISYDRIKVLLHPQSIVHSMVQYTDQAVIAQLGTADMKLPIQYALSWPRRLKLYNSEPFDLVKVGHLDFKAVDDERYPLLKLAFTAGRRGGNSGAILNGADEAAVDLFLHDKISFLEIEEAIFAAYKHIPYIADPSLDDLIETDRKAREYVYREWKGVLS</sequence>
<comment type="catalytic activity">
    <reaction evidence="8">
        <text>2-C-methyl-D-erythritol 4-phosphate + NADP(+) = 1-deoxy-D-xylulose 5-phosphate + NADPH + H(+)</text>
        <dbReference type="Rhea" id="RHEA:13717"/>
        <dbReference type="ChEBI" id="CHEBI:15378"/>
        <dbReference type="ChEBI" id="CHEBI:57783"/>
        <dbReference type="ChEBI" id="CHEBI:57792"/>
        <dbReference type="ChEBI" id="CHEBI:58262"/>
        <dbReference type="ChEBI" id="CHEBI:58349"/>
        <dbReference type="EC" id="1.1.1.267"/>
    </reaction>
    <physiologicalReaction direction="right-to-left" evidence="8">
        <dbReference type="Rhea" id="RHEA:13719"/>
    </physiologicalReaction>
</comment>
<keyword evidence="14" id="KW-1185">Reference proteome</keyword>
<evidence type="ECO:0000313" key="13">
    <source>
        <dbReference type="EMBL" id="MXQ73599.1"/>
    </source>
</evidence>
<dbReference type="GO" id="GO:0051484">
    <property type="term" value="P:isopentenyl diphosphate biosynthetic process, methylerythritol 4-phosphate pathway involved in terpenoid biosynthetic process"/>
    <property type="evidence" value="ECO:0007669"/>
    <property type="project" value="UniProtKB-ARBA"/>
</dbReference>
<keyword evidence="7 9" id="KW-0414">Isoprene biosynthesis</keyword>
<evidence type="ECO:0000256" key="1">
    <source>
        <dbReference type="ARBA" id="ARBA00005094"/>
    </source>
</evidence>
<reference evidence="13 14" key="1">
    <citation type="submission" date="2019-12" db="EMBL/GenBank/DDBJ databases">
        <authorList>
            <person name="Yang R."/>
        </authorList>
    </citation>
    <scope>NUCLEOTIDE SEQUENCE [LARGE SCALE GENOMIC DNA]</scope>
    <source>
        <strain evidence="13 14">DONG20-135</strain>
    </source>
</reference>
<evidence type="ECO:0000256" key="5">
    <source>
        <dbReference type="ARBA" id="ARBA00023002"/>
    </source>
</evidence>
<dbReference type="Gene3D" id="3.40.50.720">
    <property type="entry name" value="NAD(P)-binding Rossmann-like Domain"/>
    <property type="match status" value="1"/>
</dbReference>
<keyword evidence="5 9" id="KW-0560">Oxidoreductase</keyword>
<evidence type="ECO:0000256" key="2">
    <source>
        <dbReference type="ARBA" id="ARBA00006825"/>
    </source>
</evidence>
<dbReference type="GO" id="GO:0030145">
    <property type="term" value="F:manganese ion binding"/>
    <property type="evidence" value="ECO:0007669"/>
    <property type="project" value="TreeGrafter"/>
</dbReference>
<feature type="binding site" evidence="9">
    <location>
        <position position="38"/>
    </location>
    <ligand>
        <name>NADPH</name>
        <dbReference type="ChEBI" id="CHEBI:57783"/>
    </ligand>
</feature>
<keyword evidence="13" id="KW-0413">Isomerase</keyword>
<dbReference type="Pfam" id="PF02670">
    <property type="entry name" value="DXP_reductoisom"/>
    <property type="match status" value="1"/>
</dbReference>
<feature type="binding site" evidence="9">
    <location>
        <position position="208"/>
    </location>
    <ligand>
        <name>1-deoxy-D-xylulose 5-phosphate</name>
        <dbReference type="ChEBI" id="CHEBI:57792"/>
    </ligand>
</feature>
<feature type="binding site" evidence="9">
    <location>
        <position position="148"/>
    </location>
    <ligand>
        <name>1-deoxy-D-xylulose 5-phosphate</name>
        <dbReference type="ChEBI" id="CHEBI:57792"/>
    </ligand>
</feature>
<dbReference type="GO" id="GO:0070402">
    <property type="term" value="F:NADPH binding"/>
    <property type="evidence" value="ECO:0007669"/>
    <property type="project" value="InterPro"/>
</dbReference>
<feature type="domain" description="1-deoxy-D-xylulose 5-phosphate reductoisomerase C-terminal" evidence="11">
    <location>
        <begin position="142"/>
        <end position="225"/>
    </location>
</feature>
<dbReference type="InterPro" id="IPR013644">
    <property type="entry name" value="DXP_reductoisomerase_C"/>
</dbReference>
<keyword evidence="9" id="KW-0460">Magnesium</keyword>
<feature type="binding site" evidence="9">
    <location>
        <position position="148"/>
    </location>
    <ligand>
        <name>Mn(2+)</name>
        <dbReference type="ChEBI" id="CHEBI:29035"/>
    </ligand>
</feature>
<feature type="binding site" evidence="9">
    <location>
        <position position="11"/>
    </location>
    <ligand>
        <name>NADPH</name>
        <dbReference type="ChEBI" id="CHEBI:57783"/>
    </ligand>
</feature>
<evidence type="ECO:0000256" key="9">
    <source>
        <dbReference type="HAMAP-Rule" id="MF_00183"/>
    </source>
</evidence>
<dbReference type="SUPFAM" id="SSF69055">
    <property type="entry name" value="1-deoxy-D-xylulose-5-phosphate reductoisomerase, C-terminal domain"/>
    <property type="match status" value="1"/>
</dbReference>
<evidence type="ECO:0000256" key="8">
    <source>
        <dbReference type="ARBA" id="ARBA00048543"/>
    </source>
</evidence>
<dbReference type="PANTHER" id="PTHR30525:SF0">
    <property type="entry name" value="1-DEOXY-D-XYLULOSE 5-PHOSPHATE REDUCTOISOMERASE, CHLOROPLASTIC"/>
    <property type="match status" value="1"/>
</dbReference>
<dbReference type="Gene3D" id="1.10.1740.10">
    <property type="match status" value="1"/>
</dbReference>
<dbReference type="Pfam" id="PF08436">
    <property type="entry name" value="DXP_redisom_C"/>
    <property type="match status" value="1"/>
</dbReference>
<protein>
    <recommendedName>
        <fullName evidence="9">1-deoxy-D-xylulose 5-phosphate reductoisomerase</fullName>
        <shortName evidence="9">DXP reductoisomerase</shortName>
        <ecNumber evidence="9">1.1.1.267</ecNumber>
    </recommendedName>
    <alternativeName>
        <fullName evidence="9">1-deoxyxylulose-5-phosphate reductoisomerase</fullName>
    </alternativeName>
    <alternativeName>
        <fullName evidence="9">2-C-methyl-D-erythritol 4-phosphate synthase</fullName>
    </alternativeName>
</protein>
<feature type="binding site" evidence="9">
    <location>
        <position position="217"/>
    </location>
    <ligand>
        <name>1-deoxy-D-xylulose 5-phosphate</name>
        <dbReference type="ChEBI" id="CHEBI:57792"/>
    </ligand>
</feature>
<evidence type="ECO:0000259" key="11">
    <source>
        <dbReference type="Pfam" id="PF08436"/>
    </source>
</evidence>
<dbReference type="Pfam" id="PF13288">
    <property type="entry name" value="DXPR_C"/>
    <property type="match status" value="1"/>
</dbReference>
<evidence type="ECO:0000259" key="12">
    <source>
        <dbReference type="Pfam" id="PF13288"/>
    </source>
</evidence>
<dbReference type="EMBL" id="WUUQ01000002">
    <property type="protein sequence ID" value="MXQ73599.1"/>
    <property type="molecule type" value="Genomic_DNA"/>
</dbReference>
<feature type="binding site" evidence="9">
    <location>
        <position position="13"/>
    </location>
    <ligand>
        <name>NADPH</name>
        <dbReference type="ChEBI" id="CHEBI:57783"/>
    </ligand>
</feature>
<feature type="binding site" evidence="9">
    <location>
        <position position="146"/>
    </location>
    <ligand>
        <name>Mn(2+)</name>
        <dbReference type="ChEBI" id="CHEBI:29035"/>
    </ligand>
</feature>
<dbReference type="AlphaFoldDB" id="A0A6N8UAJ8"/>
<dbReference type="RefSeq" id="WP_160625036.1">
    <property type="nucleotide sequence ID" value="NZ_WUUQ01000002.1"/>
</dbReference>
<comment type="cofactor">
    <cofactor evidence="9">
        <name>Mg(2+)</name>
        <dbReference type="ChEBI" id="CHEBI:18420"/>
    </cofactor>
    <cofactor evidence="9">
        <name>Mn(2+)</name>
        <dbReference type="ChEBI" id="CHEBI:29035"/>
    </cofactor>
</comment>
<dbReference type="SUPFAM" id="SSF51735">
    <property type="entry name" value="NAD(P)-binding Rossmann-fold domains"/>
    <property type="match status" value="1"/>
</dbReference>
<comment type="pathway">
    <text evidence="1 9">Isoprenoid biosynthesis; isopentenyl diphosphate biosynthesis via DXP pathway; isopentenyl diphosphate from 1-deoxy-D-xylulose 5-phosphate: step 1/6.</text>
</comment>
<comment type="caution">
    <text evidence="9">Lacks conserved residue(s) required for the propagation of feature annotation.</text>
</comment>
<dbReference type="Proteomes" id="UP000434036">
    <property type="component" value="Unassembled WGS sequence"/>
</dbReference>
<feature type="binding site" evidence="9">
    <location>
        <position position="120"/>
    </location>
    <ligand>
        <name>NADPH</name>
        <dbReference type="ChEBI" id="CHEBI:57783"/>
    </ligand>
</feature>